<dbReference type="PANTHER" id="PTHR43045:SF1">
    <property type="entry name" value="SHIKIMATE TRANSPORTER"/>
    <property type="match status" value="1"/>
</dbReference>
<name>A0A4R4VR03_9ACTN</name>
<evidence type="ECO:0000259" key="8">
    <source>
        <dbReference type="PROSITE" id="PS50850"/>
    </source>
</evidence>
<feature type="transmembrane region" description="Helical" evidence="7">
    <location>
        <begin position="60"/>
        <end position="84"/>
    </location>
</feature>
<dbReference type="GO" id="GO:0022857">
    <property type="term" value="F:transmembrane transporter activity"/>
    <property type="evidence" value="ECO:0007669"/>
    <property type="project" value="InterPro"/>
</dbReference>
<evidence type="ECO:0000256" key="4">
    <source>
        <dbReference type="ARBA" id="ARBA00022692"/>
    </source>
</evidence>
<feature type="transmembrane region" description="Helical" evidence="7">
    <location>
        <begin position="378"/>
        <end position="397"/>
    </location>
</feature>
<evidence type="ECO:0000313" key="10">
    <source>
        <dbReference type="Proteomes" id="UP000295258"/>
    </source>
</evidence>
<evidence type="ECO:0000256" key="5">
    <source>
        <dbReference type="ARBA" id="ARBA00022989"/>
    </source>
</evidence>
<evidence type="ECO:0000256" key="7">
    <source>
        <dbReference type="SAM" id="Phobius"/>
    </source>
</evidence>
<keyword evidence="2" id="KW-0813">Transport</keyword>
<keyword evidence="4 7" id="KW-0812">Transmembrane</keyword>
<comment type="subcellular location">
    <subcellularLocation>
        <location evidence="1">Cell membrane</location>
        <topology evidence="1">Multi-pass membrane protein</topology>
    </subcellularLocation>
</comment>
<dbReference type="Proteomes" id="UP000295258">
    <property type="component" value="Unassembled WGS sequence"/>
</dbReference>
<dbReference type="GO" id="GO:0005886">
    <property type="term" value="C:plasma membrane"/>
    <property type="evidence" value="ECO:0007669"/>
    <property type="project" value="UniProtKB-SubCell"/>
</dbReference>
<reference evidence="9 10" key="1">
    <citation type="submission" date="2019-03" db="EMBL/GenBank/DDBJ databases">
        <title>Draft genome sequences of novel Actinobacteria.</title>
        <authorList>
            <person name="Sahin N."/>
            <person name="Ay H."/>
            <person name="Saygin H."/>
        </authorList>
    </citation>
    <scope>NUCLEOTIDE SEQUENCE [LARGE SCALE GENOMIC DNA]</scope>
    <source>
        <strain evidence="9 10">KC310</strain>
    </source>
</reference>
<feature type="transmembrane region" description="Helical" evidence="7">
    <location>
        <begin position="196"/>
        <end position="215"/>
    </location>
</feature>
<feature type="transmembrane region" description="Helical" evidence="7">
    <location>
        <begin position="96"/>
        <end position="120"/>
    </location>
</feature>
<proteinExistence type="predicted"/>
<evidence type="ECO:0000313" key="9">
    <source>
        <dbReference type="EMBL" id="TDD02570.1"/>
    </source>
</evidence>
<feature type="domain" description="Major facilitator superfamily (MFS) profile" evidence="8">
    <location>
        <begin position="23"/>
        <end position="438"/>
    </location>
</feature>
<protein>
    <submittedName>
        <fullName evidence="9">MFS transporter</fullName>
    </submittedName>
</protein>
<dbReference type="SUPFAM" id="SSF103473">
    <property type="entry name" value="MFS general substrate transporter"/>
    <property type="match status" value="1"/>
</dbReference>
<dbReference type="InterPro" id="IPR020846">
    <property type="entry name" value="MFS_dom"/>
</dbReference>
<dbReference type="PROSITE" id="PS50850">
    <property type="entry name" value="MFS"/>
    <property type="match status" value="1"/>
</dbReference>
<feature type="transmembrane region" description="Helical" evidence="7">
    <location>
        <begin position="254"/>
        <end position="279"/>
    </location>
</feature>
<feature type="transmembrane region" description="Helical" evidence="7">
    <location>
        <begin position="346"/>
        <end position="366"/>
    </location>
</feature>
<feature type="transmembrane region" description="Helical" evidence="7">
    <location>
        <begin position="126"/>
        <end position="151"/>
    </location>
</feature>
<organism evidence="9 10">
    <name type="scientific">Nonomuraea deserti</name>
    <dbReference type="NCBI Taxonomy" id="1848322"/>
    <lineage>
        <taxon>Bacteria</taxon>
        <taxon>Bacillati</taxon>
        <taxon>Actinomycetota</taxon>
        <taxon>Actinomycetes</taxon>
        <taxon>Streptosporangiales</taxon>
        <taxon>Streptosporangiaceae</taxon>
        <taxon>Nonomuraea</taxon>
    </lineage>
</organism>
<dbReference type="InterPro" id="IPR036259">
    <property type="entry name" value="MFS_trans_sf"/>
</dbReference>
<keyword evidence="6 7" id="KW-0472">Membrane</keyword>
<comment type="caution">
    <text evidence="9">The sequence shown here is derived from an EMBL/GenBank/DDBJ whole genome shotgun (WGS) entry which is preliminary data.</text>
</comment>
<dbReference type="PANTHER" id="PTHR43045">
    <property type="entry name" value="SHIKIMATE TRANSPORTER"/>
    <property type="match status" value="1"/>
</dbReference>
<gene>
    <name evidence="9" type="ORF">E1292_23070</name>
</gene>
<keyword evidence="3" id="KW-1003">Cell membrane</keyword>
<feature type="transmembrane region" description="Helical" evidence="7">
    <location>
        <begin position="417"/>
        <end position="435"/>
    </location>
</feature>
<evidence type="ECO:0000256" key="1">
    <source>
        <dbReference type="ARBA" id="ARBA00004651"/>
    </source>
</evidence>
<feature type="transmembrane region" description="Helical" evidence="7">
    <location>
        <begin position="321"/>
        <end position="340"/>
    </location>
</feature>
<accession>A0A4R4VR03</accession>
<evidence type="ECO:0000256" key="3">
    <source>
        <dbReference type="ARBA" id="ARBA00022475"/>
    </source>
</evidence>
<sequence>MAITDQDATTHVRRRNALTPRQVGFAAMIGNAIELYDFILYSFIAASVFGPLFFPSFEPWLGTLAAFSGHAVAFLIRPLGATVFGRMGDRLGRRPALLASLAIMGVATVGIGLLPTYAAIGVAAPVILVALRMLQGLAVGGEYPGAVVVAVEHAPPRLATLYGAFPQIGNMIGILSAGASMLIVNLVVGQATWQAWGWRVPFLLSGVLVVIGLLLRTRLSETPEFVEASSKAAAQRRAASGQFSTLLRRARRPLLICVLMWIGPVTFGYAFLTSLLAYVGKYQPELSAADVQLGLVLTGLALVVLVAVSGRYGDAWGRERIVIISGVLTMAWAIPSYLLIGTGDRYALWLAMTVGAISYGIFGGVVPTMMSHLFPVEVRYVGVATVIAISALVGGGLLPLPTLAAVGSLGGSPVPMMTMMGLSGLATTIGGVLLHRNRLVLHATR</sequence>
<keyword evidence="10" id="KW-1185">Reference proteome</keyword>
<dbReference type="InterPro" id="IPR011701">
    <property type="entry name" value="MFS"/>
</dbReference>
<feature type="transmembrane region" description="Helical" evidence="7">
    <location>
        <begin position="291"/>
        <end position="309"/>
    </location>
</feature>
<dbReference type="Pfam" id="PF07690">
    <property type="entry name" value="MFS_1"/>
    <property type="match status" value="1"/>
</dbReference>
<dbReference type="RefSeq" id="WP_132597305.1">
    <property type="nucleotide sequence ID" value="NZ_SMKO01000063.1"/>
</dbReference>
<keyword evidence="5 7" id="KW-1133">Transmembrane helix</keyword>
<dbReference type="Gene3D" id="1.20.1250.20">
    <property type="entry name" value="MFS general substrate transporter like domains"/>
    <property type="match status" value="2"/>
</dbReference>
<dbReference type="EMBL" id="SMKO01000063">
    <property type="protein sequence ID" value="TDD02570.1"/>
    <property type="molecule type" value="Genomic_DNA"/>
</dbReference>
<evidence type="ECO:0000256" key="6">
    <source>
        <dbReference type="ARBA" id="ARBA00023136"/>
    </source>
</evidence>
<dbReference type="AlphaFoldDB" id="A0A4R4VR03"/>
<evidence type="ECO:0000256" key="2">
    <source>
        <dbReference type="ARBA" id="ARBA00022448"/>
    </source>
</evidence>